<feature type="domain" description="Heparan-alpha-glucosaminide N-acetyltransferase catalytic" evidence="2">
    <location>
        <begin position="11"/>
        <end position="244"/>
    </location>
</feature>
<feature type="transmembrane region" description="Helical" evidence="1">
    <location>
        <begin position="53"/>
        <end position="75"/>
    </location>
</feature>
<keyword evidence="1" id="KW-0472">Membrane</keyword>
<feature type="transmembrane region" description="Helical" evidence="1">
    <location>
        <begin position="87"/>
        <end position="104"/>
    </location>
</feature>
<gene>
    <name evidence="3" type="ORF">Cenrod_1017</name>
</gene>
<dbReference type="RefSeq" id="WP_022771934.1">
    <property type="nucleotide sequence ID" value="NC_022576.1"/>
</dbReference>
<sequence>MVAATGIPTSRLVALDALRGAAMVWMTAYHLAFDLQQFGLLHQNFYLDSVWTVQRSCIVGLFLFCAGWGQAIAHAQGVGWNRFGRRWMQIAGCAALVSVSSWWMFPHSWIYFGVLHGMAVMLLLVRWSIPWGYRLWWCGAAVVAVAWVAPQLLSAWASDAVREWLHSPLGNWLGWITHKPITEDYVPLFPWLGVMWWGAALGSWLGRRPTVSARLASVVPQVPGVRGLAFLGRWSLSYYMLHQPILLGCLFVLLDLGLGAQFILVFG</sequence>
<dbReference type="HOGENOM" id="CLU_067755_0_1_4"/>
<evidence type="ECO:0000256" key="1">
    <source>
        <dbReference type="SAM" id="Phobius"/>
    </source>
</evidence>
<accession>U5N739</accession>
<dbReference type="EMBL" id="CP004885">
    <property type="protein sequence ID" value="AGX87115.1"/>
    <property type="molecule type" value="Genomic_DNA"/>
</dbReference>
<dbReference type="Proteomes" id="UP000017184">
    <property type="component" value="Chromosome"/>
</dbReference>
<feature type="transmembrane region" description="Helical" evidence="1">
    <location>
        <begin position="12"/>
        <end position="33"/>
    </location>
</feature>
<reference evidence="3 4" key="1">
    <citation type="journal article" date="2013" name="Genome Biol.">
        <title>Genomic analysis reveals key aspects of prokaryotic symbiosis in the phototrophic consortium "Chlorochromatium aggregatum".</title>
        <authorList>
            <person name="Liu Z."/>
            <person name="Muller J."/>
            <person name="Li T."/>
            <person name="Alvey R.M."/>
            <person name="Vogl K."/>
            <person name="Frigaard N.U."/>
            <person name="Rockwell N.C."/>
            <person name="Boyd E.S."/>
            <person name="Tomsho L.P."/>
            <person name="Schuster S.C."/>
            <person name="Henke P."/>
            <person name="Rohde M."/>
            <person name="Overmann J."/>
            <person name="Bryant D.A."/>
        </authorList>
    </citation>
    <scope>NUCLEOTIDE SEQUENCE [LARGE SCALE GENOMIC DNA]</scope>
    <source>
        <strain evidence="3">CR</strain>
    </source>
</reference>
<dbReference type="KEGG" id="cbx:Cenrod_1017"/>
<protein>
    <recommendedName>
        <fullName evidence="2">Heparan-alpha-glucosaminide N-acetyltransferase catalytic domain-containing protein</fullName>
    </recommendedName>
</protein>
<feature type="transmembrane region" description="Helical" evidence="1">
    <location>
        <begin position="110"/>
        <end position="129"/>
    </location>
</feature>
<dbReference type="eggNOG" id="COG3503">
    <property type="taxonomic scope" value="Bacteria"/>
</dbReference>
<feature type="transmembrane region" description="Helical" evidence="1">
    <location>
        <begin position="136"/>
        <end position="157"/>
    </location>
</feature>
<keyword evidence="4" id="KW-1185">Reference proteome</keyword>
<organism evidence="3 4">
    <name type="scientific">Candidatus Symbiobacter mobilis CR</name>
    <dbReference type="NCBI Taxonomy" id="946483"/>
    <lineage>
        <taxon>Bacteria</taxon>
        <taxon>Pseudomonadati</taxon>
        <taxon>Pseudomonadota</taxon>
        <taxon>Betaproteobacteria</taxon>
        <taxon>Burkholderiales</taxon>
        <taxon>Comamonadaceae</taxon>
    </lineage>
</organism>
<keyword evidence="1" id="KW-1133">Transmembrane helix</keyword>
<keyword evidence="1" id="KW-0812">Transmembrane</keyword>
<evidence type="ECO:0000259" key="2">
    <source>
        <dbReference type="Pfam" id="PF07786"/>
    </source>
</evidence>
<dbReference type="OrthoDB" id="9807591at2"/>
<feature type="transmembrane region" description="Helical" evidence="1">
    <location>
        <begin position="245"/>
        <end position="266"/>
    </location>
</feature>
<dbReference type="AlphaFoldDB" id="U5N739"/>
<name>U5N739_9BURK</name>
<dbReference type="Pfam" id="PF07786">
    <property type="entry name" value="HGSNAT_cat"/>
    <property type="match status" value="1"/>
</dbReference>
<dbReference type="STRING" id="946483.Cenrod_1017"/>
<proteinExistence type="predicted"/>
<dbReference type="PATRIC" id="fig|946483.4.peg.1024"/>
<evidence type="ECO:0000313" key="4">
    <source>
        <dbReference type="Proteomes" id="UP000017184"/>
    </source>
</evidence>
<evidence type="ECO:0000313" key="3">
    <source>
        <dbReference type="EMBL" id="AGX87115.1"/>
    </source>
</evidence>
<feature type="transmembrane region" description="Helical" evidence="1">
    <location>
        <begin position="188"/>
        <end position="206"/>
    </location>
</feature>
<dbReference type="InterPro" id="IPR012429">
    <property type="entry name" value="HGSNAT_cat"/>
</dbReference>